<keyword evidence="2" id="KW-0547">Nucleotide-binding</keyword>
<evidence type="ECO:0000256" key="5">
    <source>
        <dbReference type="SAM" id="MobiDB-lite"/>
    </source>
</evidence>
<evidence type="ECO:0000313" key="7">
    <source>
        <dbReference type="EMBL" id="MSS59805.1"/>
    </source>
</evidence>
<dbReference type="Pfam" id="PF16326">
    <property type="entry name" value="ABC_tran_CTD"/>
    <property type="match status" value="1"/>
</dbReference>
<dbReference type="InterPro" id="IPR003593">
    <property type="entry name" value="AAA+_ATPase"/>
</dbReference>
<dbReference type="AlphaFoldDB" id="A0A7X2NUN4"/>
<dbReference type="PANTHER" id="PTHR42855">
    <property type="entry name" value="ABC TRANSPORTER ATP-BINDING SUBUNIT"/>
    <property type="match status" value="1"/>
</dbReference>
<dbReference type="PROSITE" id="PS50893">
    <property type="entry name" value="ABC_TRANSPORTER_2"/>
    <property type="match status" value="2"/>
</dbReference>
<dbReference type="Pfam" id="PF12848">
    <property type="entry name" value="ABC_tran_Xtn"/>
    <property type="match status" value="1"/>
</dbReference>
<feature type="coiled-coil region" evidence="4">
    <location>
        <begin position="563"/>
        <end position="616"/>
    </location>
</feature>
<keyword evidence="1" id="KW-0677">Repeat</keyword>
<dbReference type="InterPro" id="IPR032781">
    <property type="entry name" value="ABC_tran_Xtn"/>
</dbReference>
<dbReference type="GO" id="GO:0016887">
    <property type="term" value="F:ATP hydrolysis activity"/>
    <property type="evidence" value="ECO:0007669"/>
    <property type="project" value="InterPro"/>
</dbReference>
<feature type="domain" description="ABC transporter" evidence="6">
    <location>
        <begin position="3"/>
        <end position="255"/>
    </location>
</feature>
<protein>
    <submittedName>
        <fullName evidence="7">ABC-F type ribosomal protection protein</fullName>
    </submittedName>
</protein>
<keyword evidence="4" id="KW-0175">Coiled coil</keyword>
<dbReference type="SUPFAM" id="SSF52540">
    <property type="entry name" value="P-loop containing nucleoside triphosphate hydrolases"/>
    <property type="match status" value="2"/>
</dbReference>
<dbReference type="EMBL" id="VUMN01000052">
    <property type="protein sequence ID" value="MSS59805.1"/>
    <property type="molecule type" value="Genomic_DNA"/>
</dbReference>
<dbReference type="CDD" id="cd03221">
    <property type="entry name" value="ABCF_EF-3"/>
    <property type="match status" value="2"/>
</dbReference>
<feature type="domain" description="ABC transporter" evidence="6">
    <location>
        <begin position="315"/>
        <end position="535"/>
    </location>
</feature>
<sequence>MLYQVSHASKSFGADSVFEDVQFEIKGTEKVTIVGRNGCGKTTFLRCMCGEMDFDSGTVSRMNGVTIGYLAQKPLSDDNLTVDQELRAVFEPVLAMEHEMHDLEERMKTDSSEKLLSRYAELQEKFEAVNGYSWESEMMTVFTKFGFAPEEIHRKIGEFSGGQKTRIAFVKLLLSMPDILLLDEPTNHLDMETIEWLEGYVKNYPKAVVMVSHDRMFLDHTADVVYDMEYGKMTRYVGNYSSFVVQKKNNLERQEQAYERQQKDIQRLQELIEKFRYKKNKASFAQSKIKYLDRMEKLDPVQKADMKTFHAHFTPRIKGGEKVLETDHLKIGYDHPLTEVSMSMRRGDRIAIIGPNGCGKSTFVKTLMELIPSLGGSFLWGHQIEKGYFDQQLAQFSSGKTVLEELWDENPDLDRTQVRSVLGQFLFSADEVFKTVDVLSGGEKVRLSFAKLLLQHSNVLILDEPTNHLDIPGKEALEESLKGFSGTILFVSHDRYFIEQLATGLLIMENGGAEYLPMTYDEYVAEKNGIPAPEPKKQEAAAPVIPEKPAEKMLSPDGKKREIAKLEKQITEKEQDLEAHRALRFEPEYYQDYQKMNELDEKIDDIHNELAHLYEKWEEMNS</sequence>
<evidence type="ECO:0000313" key="8">
    <source>
        <dbReference type="Proteomes" id="UP000461880"/>
    </source>
</evidence>
<dbReference type="Pfam" id="PF00005">
    <property type="entry name" value="ABC_tran"/>
    <property type="match status" value="2"/>
</dbReference>
<name>A0A7X2NUN4_9FIRM</name>
<dbReference type="InterPro" id="IPR003439">
    <property type="entry name" value="ABC_transporter-like_ATP-bd"/>
</dbReference>
<evidence type="ECO:0000259" key="6">
    <source>
        <dbReference type="PROSITE" id="PS50893"/>
    </source>
</evidence>
<evidence type="ECO:0000256" key="3">
    <source>
        <dbReference type="ARBA" id="ARBA00022840"/>
    </source>
</evidence>
<dbReference type="Proteomes" id="UP000461880">
    <property type="component" value="Unassembled WGS sequence"/>
</dbReference>
<dbReference type="Gene3D" id="3.40.50.300">
    <property type="entry name" value="P-loop containing nucleotide triphosphate hydrolases"/>
    <property type="match status" value="2"/>
</dbReference>
<gene>
    <name evidence="7" type="primary">abc-f</name>
    <name evidence="7" type="ORF">FYJ51_12970</name>
</gene>
<dbReference type="InterPro" id="IPR017871">
    <property type="entry name" value="ABC_transporter-like_CS"/>
</dbReference>
<evidence type="ECO:0000256" key="2">
    <source>
        <dbReference type="ARBA" id="ARBA00022741"/>
    </source>
</evidence>
<dbReference type="GO" id="GO:0005524">
    <property type="term" value="F:ATP binding"/>
    <property type="evidence" value="ECO:0007669"/>
    <property type="project" value="UniProtKB-KW"/>
</dbReference>
<accession>A0A7X2NUN4</accession>
<dbReference type="RefSeq" id="WP_328597277.1">
    <property type="nucleotide sequence ID" value="NZ_VUMN01000052.1"/>
</dbReference>
<dbReference type="PANTHER" id="PTHR42855:SF2">
    <property type="entry name" value="DRUG RESISTANCE ABC TRANSPORTER,ATP-BINDING PROTEIN"/>
    <property type="match status" value="1"/>
</dbReference>
<keyword evidence="3" id="KW-0067">ATP-binding</keyword>
<dbReference type="FunFam" id="3.40.50.300:FF:000309">
    <property type="entry name" value="ABC transporter ATP-binding protein"/>
    <property type="match status" value="1"/>
</dbReference>
<evidence type="ECO:0000256" key="1">
    <source>
        <dbReference type="ARBA" id="ARBA00022737"/>
    </source>
</evidence>
<comment type="caution">
    <text evidence="7">The sequence shown here is derived from an EMBL/GenBank/DDBJ whole genome shotgun (WGS) entry which is preliminary data.</text>
</comment>
<dbReference type="InterPro" id="IPR032524">
    <property type="entry name" value="ABC_tran_C"/>
</dbReference>
<feature type="coiled-coil region" evidence="4">
    <location>
        <begin position="244"/>
        <end position="278"/>
    </location>
</feature>
<keyword evidence="8" id="KW-1185">Reference proteome</keyword>
<dbReference type="Gene3D" id="1.10.287.380">
    <property type="entry name" value="Valyl-tRNA synthetase, C-terminal domain"/>
    <property type="match status" value="1"/>
</dbReference>
<proteinExistence type="predicted"/>
<dbReference type="FunFam" id="3.40.50.300:FF:000011">
    <property type="entry name" value="Putative ABC transporter ATP-binding component"/>
    <property type="match status" value="1"/>
</dbReference>
<dbReference type="InterPro" id="IPR037118">
    <property type="entry name" value="Val-tRNA_synth_C_sf"/>
</dbReference>
<evidence type="ECO:0000256" key="4">
    <source>
        <dbReference type="SAM" id="Coils"/>
    </source>
</evidence>
<dbReference type="PROSITE" id="PS00211">
    <property type="entry name" value="ABC_TRANSPORTER_1"/>
    <property type="match status" value="2"/>
</dbReference>
<dbReference type="InterPro" id="IPR051309">
    <property type="entry name" value="ABCF_ATPase"/>
</dbReference>
<dbReference type="InterPro" id="IPR027417">
    <property type="entry name" value="P-loop_NTPase"/>
</dbReference>
<dbReference type="GO" id="GO:0003677">
    <property type="term" value="F:DNA binding"/>
    <property type="evidence" value="ECO:0007669"/>
    <property type="project" value="InterPro"/>
</dbReference>
<reference evidence="7 8" key="1">
    <citation type="submission" date="2019-08" db="EMBL/GenBank/DDBJ databases">
        <title>In-depth cultivation of the pig gut microbiome towards novel bacterial diversity and tailored functional studies.</title>
        <authorList>
            <person name="Wylensek D."/>
            <person name="Hitch T.C.A."/>
            <person name="Clavel T."/>
        </authorList>
    </citation>
    <scope>NUCLEOTIDE SEQUENCE [LARGE SCALE GENOMIC DNA]</scope>
    <source>
        <strain evidence="7 8">Oil+RF-744-GAM-WT-6</strain>
    </source>
</reference>
<feature type="region of interest" description="Disordered" evidence="5">
    <location>
        <begin position="532"/>
        <end position="559"/>
    </location>
</feature>
<organism evidence="7 8">
    <name type="scientific">Stecheria intestinalis</name>
    <dbReference type="NCBI Taxonomy" id="2606630"/>
    <lineage>
        <taxon>Bacteria</taxon>
        <taxon>Bacillati</taxon>
        <taxon>Bacillota</taxon>
        <taxon>Erysipelotrichia</taxon>
        <taxon>Erysipelotrichales</taxon>
        <taxon>Erysipelotrichaceae</taxon>
        <taxon>Stecheria</taxon>
    </lineage>
</organism>
<dbReference type="SMART" id="SM00382">
    <property type="entry name" value="AAA"/>
    <property type="match status" value="2"/>
</dbReference>